<feature type="region of interest" description="Disordered" evidence="1">
    <location>
        <begin position="43"/>
        <end position="68"/>
    </location>
</feature>
<dbReference type="RefSeq" id="XP_018983049.1">
    <property type="nucleotide sequence ID" value="XM_019133016.1"/>
</dbReference>
<name>A0A1E3QJ48_9ASCO</name>
<sequence length="68" mass="7987">MQGLRNLPNSTFARLYSNVPHDLSNRQRRYTFSPVFPVSLNPRMSPQSRLSNRHVMPPENDLMLYANR</sequence>
<accession>A0A1E3QJ48</accession>
<proteinExistence type="predicted"/>
<reference evidence="3" key="1">
    <citation type="submission" date="2016-05" db="EMBL/GenBank/DDBJ databases">
        <title>Comparative genomics of biotechnologically important yeasts.</title>
        <authorList>
            <consortium name="DOE Joint Genome Institute"/>
            <person name="Riley R."/>
            <person name="Haridas S."/>
            <person name="Wolfe K.H."/>
            <person name="Lopes M.R."/>
            <person name="Hittinger C.T."/>
            <person name="Goker M."/>
            <person name="Salamov A."/>
            <person name="Wisecaver J."/>
            <person name="Long T.M."/>
            <person name="Aerts A.L."/>
            <person name="Barry K."/>
            <person name="Choi C."/>
            <person name="Clum A."/>
            <person name="Coughlan A.Y."/>
            <person name="Deshpande S."/>
            <person name="Douglass A.P."/>
            <person name="Hanson S.J."/>
            <person name="Klenk H.-P."/>
            <person name="Labutti K."/>
            <person name="Lapidus A."/>
            <person name="Lindquist E."/>
            <person name="Lipzen A."/>
            <person name="Meier-Kolthoff J.P."/>
            <person name="Ohm R.A."/>
            <person name="Otillar R.P."/>
            <person name="Pangilinan J."/>
            <person name="Peng Y."/>
            <person name="Rokas A."/>
            <person name="Rosa C.A."/>
            <person name="Scheuner C."/>
            <person name="Sibirny A.A."/>
            <person name="Slot J.C."/>
            <person name="Stielow J.B."/>
            <person name="Sun H."/>
            <person name="Kurtzman C.P."/>
            <person name="Blackwell M."/>
            <person name="Grigoriev I.V."/>
            <person name="Jeffries T.W."/>
        </authorList>
    </citation>
    <scope>NUCLEOTIDE SEQUENCE [LARGE SCALE GENOMIC DNA]</scope>
    <source>
        <strain evidence="3">NRRL Y-12698</strain>
    </source>
</reference>
<evidence type="ECO:0000313" key="2">
    <source>
        <dbReference type="EMBL" id="ODQ77721.1"/>
    </source>
</evidence>
<protein>
    <submittedName>
        <fullName evidence="2">Uncharacterized protein</fullName>
    </submittedName>
</protein>
<evidence type="ECO:0000313" key="3">
    <source>
        <dbReference type="Proteomes" id="UP000094336"/>
    </source>
</evidence>
<dbReference type="AlphaFoldDB" id="A0A1E3QJ48"/>
<gene>
    <name evidence="2" type="ORF">BABINDRAFT_97794</name>
</gene>
<organism evidence="2 3">
    <name type="scientific">Babjeviella inositovora NRRL Y-12698</name>
    <dbReference type="NCBI Taxonomy" id="984486"/>
    <lineage>
        <taxon>Eukaryota</taxon>
        <taxon>Fungi</taxon>
        <taxon>Dikarya</taxon>
        <taxon>Ascomycota</taxon>
        <taxon>Saccharomycotina</taxon>
        <taxon>Pichiomycetes</taxon>
        <taxon>Serinales incertae sedis</taxon>
        <taxon>Babjeviella</taxon>
    </lineage>
</organism>
<dbReference type="GeneID" id="30150869"/>
<dbReference type="Proteomes" id="UP000094336">
    <property type="component" value="Unassembled WGS sequence"/>
</dbReference>
<dbReference type="EMBL" id="KV454439">
    <property type="protein sequence ID" value="ODQ77721.1"/>
    <property type="molecule type" value="Genomic_DNA"/>
</dbReference>
<evidence type="ECO:0000256" key="1">
    <source>
        <dbReference type="SAM" id="MobiDB-lite"/>
    </source>
</evidence>
<keyword evidence="3" id="KW-1185">Reference proteome</keyword>